<comment type="caution">
    <text evidence="7">The sequence shown here is derived from an EMBL/GenBank/DDBJ whole genome shotgun (WGS) entry which is preliminary data.</text>
</comment>
<dbReference type="PROSITE" id="PS50110">
    <property type="entry name" value="RESPONSE_REGULATORY"/>
    <property type="match status" value="2"/>
</dbReference>
<organism evidence="7 8">
    <name type="scientific">Pelomonas baiyunensis</name>
    <dbReference type="NCBI Taxonomy" id="3299026"/>
    <lineage>
        <taxon>Bacteria</taxon>
        <taxon>Pseudomonadati</taxon>
        <taxon>Pseudomonadota</taxon>
        <taxon>Betaproteobacteria</taxon>
        <taxon>Burkholderiales</taxon>
        <taxon>Sphaerotilaceae</taxon>
        <taxon>Roseateles</taxon>
    </lineage>
</organism>
<dbReference type="InterPro" id="IPR013656">
    <property type="entry name" value="PAS_4"/>
</dbReference>
<protein>
    <recommendedName>
        <fullName evidence="2">histidine kinase</fullName>
        <ecNumber evidence="2">2.7.13.3</ecNumber>
    </recommendedName>
</protein>
<dbReference type="SUPFAM" id="SSF55785">
    <property type="entry name" value="PYP-like sensor domain (PAS domain)"/>
    <property type="match status" value="1"/>
</dbReference>
<evidence type="ECO:0000256" key="4">
    <source>
        <dbReference type="PROSITE-ProRule" id="PRU00169"/>
    </source>
</evidence>
<dbReference type="InterPro" id="IPR005467">
    <property type="entry name" value="His_kinase_dom"/>
</dbReference>
<gene>
    <name evidence="7" type="ORF">ACG01O_06570</name>
</gene>
<evidence type="ECO:0000313" key="7">
    <source>
        <dbReference type="EMBL" id="MFG6466263.1"/>
    </source>
</evidence>
<dbReference type="PANTHER" id="PTHR43547:SF2">
    <property type="entry name" value="HYBRID SIGNAL TRANSDUCTION HISTIDINE KINASE C"/>
    <property type="match status" value="1"/>
</dbReference>
<dbReference type="InterPro" id="IPR035965">
    <property type="entry name" value="PAS-like_dom_sf"/>
</dbReference>
<dbReference type="InterPro" id="IPR036097">
    <property type="entry name" value="HisK_dim/P_sf"/>
</dbReference>
<dbReference type="Pfam" id="PF00072">
    <property type="entry name" value="Response_reg"/>
    <property type="match status" value="2"/>
</dbReference>
<dbReference type="Pfam" id="PF00512">
    <property type="entry name" value="HisKA"/>
    <property type="match status" value="1"/>
</dbReference>
<feature type="domain" description="Response regulatory" evidence="6">
    <location>
        <begin position="7"/>
        <end position="122"/>
    </location>
</feature>
<dbReference type="Gene3D" id="3.30.450.20">
    <property type="entry name" value="PAS domain"/>
    <property type="match status" value="1"/>
</dbReference>
<proteinExistence type="predicted"/>
<feature type="modified residue" description="4-aspartylphosphate" evidence="4">
    <location>
        <position position="200"/>
    </location>
</feature>
<dbReference type="EMBL" id="JBIGIB010000002">
    <property type="protein sequence ID" value="MFG6466263.1"/>
    <property type="molecule type" value="Genomic_DNA"/>
</dbReference>
<dbReference type="Gene3D" id="1.10.287.130">
    <property type="match status" value="1"/>
</dbReference>
<dbReference type="RefSeq" id="WP_394382650.1">
    <property type="nucleotide sequence ID" value="NZ_JBIGIB010000002.1"/>
</dbReference>
<dbReference type="InterPro" id="IPR036890">
    <property type="entry name" value="HATPase_C_sf"/>
</dbReference>
<dbReference type="EC" id="2.7.13.3" evidence="2"/>
<dbReference type="Pfam" id="PF02518">
    <property type="entry name" value="HATPase_c"/>
    <property type="match status" value="1"/>
</dbReference>
<dbReference type="SUPFAM" id="SSF52172">
    <property type="entry name" value="CheY-like"/>
    <property type="match status" value="2"/>
</dbReference>
<feature type="domain" description="Histidine kinase" evidence="5">
    <location>
        <begin position="419"/>
        <end position="636"/>
    </location>
</feature>
<dbReference type="InterPro" id="IPR003594">
    <property type="entry name" value="HATPase_dom"/>
</dbReference>
<dbReference type="InterPro" id="IPR011006">
    <property type="entry name" value="CheY-like_superfamily"/>
</dbReference>
<dbReference type="PRINTS" id="PR00344">
    <property type="entry name" value="BCTRLSENSOR"/>
</dbReference>
<dbReference type="InterPro" id="IPR004358">
    <property type="entry name" value="Sig_transdc_His_kin-like_C"/>
</dbReference>
<dbReference type="SMART" id="SM00091">
    <property type="entry name" value="PAS"/>
    <property type="match status" value="1"/>
</dbReference>
<sequence length="636" mass="68511">MDLRDARLLLVDDDPTAIHTMRHLLSDFPNLNFASTGEEALRLARASRPDLIVLDARMPGMDGLQVYDAMRRDPDLRAVPVIMATADDETDTELAAVQRGVNDFITKPLVPETFRARVRARLRERALMAAGASAGTGALPAADPGRARDLPALLIIDDDAAAVQMLGSTLQDLGSIHFVTEGRNALKMARRIEPDLVLLDAMMPGQDGFAICAALKADPRLKGVPVVFVTRYDRPADETRALELGAADFVSKPIVAPVLRARVRNLLDLKLRQDAELRAAGERWRRIADARVSEIVRTATDAILVCDEANTVLLANAAAAEMFAGREGAVVGSPLSAWLDAPTLLAEQARRAPVRLQLSGRNGAPKPVEATASALVEGQHQFTTWVLRDISDRERLQAESVARAAAEAASTAKTRMIGVIAHELGNPLNAVLGFAQIMRMDPALDAKRAEGLDRIQNAGRAMQHLIEDLLEFARGETGALKLNLGAVDLRDTVAEALAAVAPAASWAGVDVREPVLTQRPPLAQADARRLTQCLSNLLSNAVKYNERGGHVGVEIDEPAPGRVRVAVRDDGMGMDETQLHSLFEPFNRLGRERSDRPGTGLGLAITRQLVHAMHGELSVTSTPGQGSCFAITLRCA</sequence>
<evidence type="ECO:0000256" key="1">
    <source>
        <dbReference type="ARBA" id="ARBA00000085"/>
    </source>
</evidence>
<evidence type="ECO:0000256" key="3">
    <source>
        <dbReference type="ARBA" id="ARBA00022553"/>
    </source>
</evidence>
<evidence type="ECO:0000313" key="8">
    <source>
        <dbReference type="Proteomes" id="UP001606303"/>
    </source>
</evidence>
<dbReference type="PROSITE" id="PS50109">
    <property type="entry name" value="HIS_KIN"/>
    <property type="match status" value="1"/>
</dbReference>
<evidence type="ECO:0000259" key="5">
    <source>
        <dbReference type="PROSITE" id="PS50109"/>
    </source>
</evidence>
<dbReference type="Gene3D" id="3.30.565.10">
    <property type="entry name" value="Histidine kinase-like ATPase, C-terminal domain"/>
    <property type="match status" value="1"/>
</dbReference>
<name>A0ABW7GWC7_9BURK</name>
<feature type="domain" description="Response regulatory" evidence="6">
    <location>
        <begin position="152"/>
        <end position="267"/>
    </location>
</feature>
<accession>A0ABW7GWC7</accession>
<comment type="catalytic activity">
    <reaction evidence="1">
        <text>ATP + protein L-histidine = ADP + protein N-phospho-L-histidine.</text>
        <dbReference type="EC" id="2.7.13.3"/>
    </reaction>
</comment>
<dbReference type="InterPro" id="IPR001789">
    <property type="entry name" value="Sig_transdc_resp-reg_receiver"/>
</dbReference>
<dbReference type="SMART" id="SM00387">
    <property type="entry name" value="HATPase_c"/>
    <property type="match status" value="1"/>
</dbReference>
<keyword evidence="3 4" id="KW-0597">Phosphoprotein</keyword>
<reference evidence="7 8" key="1">
    <citation type="submission" date="2024-08" db="EMBL/GenBank/DDBJ databases">
        <authorList>
            <person name="Lu H."/>
        </authorList>
    </citation>
    <scope>NUCLEOTIDE SEQUENCE [LARGE SCALE GENOMIC DNA]</scope>
    <source>
        <strain evidence="7 8">BYS87W</strain>
    </source>
</reference>
<dbReference type="PANTHER" id="PTHR43547">
    <property type="entry name" value="TWO-COMPONENT HISTIDINE KINASE"/>
    <property type="match status" value="1"/>
</dbReference>
<dbReference type="InterPro" id="IPR000014">
    <property type="entry name" value="PAS"/>
</dbReference>
<dbReference type="InterPro" id="IPR003661">
    <property type="entry name" value="HisK_dim/P_dom"/>
</dbReference>
<dbReference type="SUPFAM" id="SSF47384">
    <property type="entry name" value="Homodimeric domain of signal transducing histidine kinase"/>
    <property type="match status" value="1"/>
</dbReference>
<dbReference type="CDD" id="cd00082">
    <property type="entry name" value="HisKA"/>
    <property type="match status" value="1"/>
</dbReference>
<dbReference type="SMART" id="SM00448">
    <property type="entry name" value="REC"/>
    <property type="match status" value="2"/>
</dbReference>
<evidence type="ECO:0000259" key="6">
    <source>
        <dbReference type="PROSITE" id="PS50110"/>
    </source>
</evidence>
<dbReference type="Pfam" id="PF08448">
    <property type="entry name" value="PAS_4"/>
    <property type="match status" value="1"/>
</dbReference>
<evidence type="ECO:0000256" key="2">
    <source>
        <dbReference type="ARBA" id="ARBA00012438"/>
    </source>
</evidence>
<dbReference type="SUPFAM" id="SSF55874">
    <property type="entry name" value="ATPase domain of HSP90 chaperone/DNA topoisomerase II/histidine kinase"/>
    <property type="match status" value="1"/>
</dbReference>
<keyword evidence="8" id="KW-1185">Reference proteome</keyword>
<dbReference type="Proteomes" id="UP001606303">
    <property type="component" value="Unassembled WGS sequence"/>
</dbReference>
<dbReference type="Gene3D" id="3.40.50.2300">
    <property type="match status" value="2"/>
</dbReference>
<feature type="modified residue" description="4-aspartylphosphate" evidence="4">
    <location>
        <position position="55"/>
    </location>
</feature>
<dbReference type="SMART" id="SM00388">
    <property type="entry name" value="HisKA"/>
    <property type="match status" value="1"/>
</dbReference>